<feature type="region of interest" description="Disordered" evidence="1">
    <location>
        <begin position="238"/>
        <end position="261"/>
    </location>
</feature>
<organism evidence="2 3">
    <name type="scientific">Onychostoma macrolepis</name>
    <dbReference type="NCBI Taxonomy" id="369639"/>
    <lineage>
        <taxon>Eukaryota</taxon>
        <taxon>Metazoa</taxon>
        <taxon>Chordata</taxon>
        <taxon>Craniata</taxon>
        <taxon>Vertebrata</taxon>
        <taxon>Euteleostomi</taxon>
        <taxon>Actinopterygii</taxon>
        <taxon>Neopterygii</taxon>
        <taxon>Teleostei</taxon>
        <taxon>Ostariophysi</taxon>
        <taxon>Cypriniformes</taxon>
        <taxon>Cyprinidae</taxon>
        <taxon>Acrossocheilinae</taxon>
        <taxon>Onychostoma</taxon>
    </lineage>
</organism>
<sequence>MVRCDKSSLRVYGVGTVIGEVPAFFTAQAAGLSGTGPGDEACEEFAEMFHSTMVRIVRSLPSEQTLQSERFLRNSYPSFYLISMSWITSGHFPKPFLEFIFSAIRKTMKKTHTEKVFVIPSASTYSGADGGPHWGKGRALKGGLWQHQISPSHPPEPDTPAFLPPLAQPRAALPGLAHTVILGMFGPPVSQARSLSPSLCERREEKRGKGNSLTFLSRAFPLFGASLQKPFREYLEAQRAKLQHRAGGRAGGAQKRPPQSF</sequence>
<gene>
    <name evidence="2" type="ORF">G5714_010868</name>
</gene>
<name>A0A7J6CLB8_9TELE</name>
<evidence type="ECO:0000313" key="3">
    <source>
        <dbReference type="Proteomes" id="UP000579812"/>
    </source>
</evidence>
<evidence type="ECO:0000256" key="1">
    <source>
        <dbReference type="SAM" id="MobiDB-lite"/>
    </source>
</evidence>
<keyword evidence="3" id="KW-1185">Reference proteome</keyword>
<evidence type="ECO:0000313" key="2">
    <source>
        <dbReference type="EMBL" id="KAF4108109.1"/>
    </source>
</evidence>
<comment type="caution">
    <text evidence="2">The sequence shown here is derived from an EMBL/GenBank/DDBJ whole genome shotgun (WGS) entry which is preliminary data.</text>
</comment>
<dbReference type="EMBL" id="JAAMOB010000010">
    <property type="protein sequence ID" value="KAF4108109.1"/>
    <property type="molecule type" value="Genomic_DNA"/>
</dbReference>
<protein>
    <submittedName>
        <fullName evidence="2">Uncharacterized protein</fullName>
    </submittedName>
</protein>
<accession>A0A7J6CLB8</accession>
<reference evidence="2 3" key="1">
    <citation type="submission" date="2020-04" db="EMBL/GenBank/DDBJ databases">
        <title>Chromosome-level genome assembly of a cyprinid fish Onychostoma macrolepis by integration of Nanopore Sequencing, Bionano and Hi-C technology.</title>
        <authorList>
            <person name="Wang D."/>
        </authorList>
    </citation>
    <scope>NUCLEOTIDE SEQUENCE [LARGE SCALE GENOMIC DNA]</scope>
    <source>
        <strain evidence="2">SWU-2019</strain>
        <tissue evidence="2">Muscle</tissue>
    </source>
</reference>
<dbReference type="Proteomes" id="UP000579812">
    <property type="component" value="Unassembled WGS sequence"/>
</dbReference>
<dbReference type="AlphaFoldDB" id="A0A7J6CLB8"/>
<proteinExistence type="predicted"/>